<proteinExistence type="inferred from homology"/>
<sequence>MFITANIEVQRRQLALLAGAFFGVGWLVFIDSLLQFNRCWDQLDYGDPCSWGPAPLNATSKYVHTPDSPPPSFNPFPPWPGGGGQPTTTPEPVTHKGWSGLDGKYKLVYIPGIIALVSLFFVNTVNVRDLSEDTTEVAEGASPVALKVWLFTGMIIGFTSIALSIWVYADLFSRSPNIQDDPALAAMIQTIFIAIASYVFFIARSIGGHELWGTDPLL</sequence>
<dbReference type="OMA" id="WIMAAVF"/>
<evidence type="ECO:0000256" key="4">
    <source>
        <dbReference type="ARBA" id="ARBA00022989"/>
    </source>
</evidence>
<evidence type="ECO:0000256" key="2">
    <source>
        <dbReference type="ARBA" id="ARBA00005335"/>
    </source>
</evidence>
<dbReference type="KEGG" id="gtt:GUITHDRAFT_162568"/>
<gene>
    <name evidence="8" type="ORF">GUITHDRAFT_162568</name>
</gene>
<dbReference type="PaxDb" id="55529-EKX47761"/>
<evidence type="ECO:0000313" key="9">
    <source>
        <dbReference type="EnsemblProtists" id="EKX47761"/>
    </source>
</evidence>
<evidence type="ECO:0000256" key="6">
    <source>
        <dbReference type="SAM" id="MobiDB-lite"/>
    </source>
</evidence>
<keyword evidence="4 7" id="KW-1133">Transmembrane helix</keyword>
<dbReference type="Proteomes" id="UP000011087">
    <property type="component" value="Unassembled WGS sequence"/>
</dbReference>
<dbReference type="OrthoDB" id="268928at2759"/>
<reference evidence="9" key="3">
    <citation type="submission" date="2015-06" db="UniProtKB">
        <authorList>
            <consortium name="EnsemblProtists"/>
        </authorList>
    </citation>
    <scope>IDENTIFICATION</scope>
</reference>
<evidence type="ECO:0000313" key="8">
    <source>
        <dbReference type="EMBL" id="EKX47761.1"/>
    </source>
</evidence>
<evidence type="ECO:0000256" key="3">
    <source>
        <dbReference type="ARBA" id="ARBA00022692"/>
    </source>
</evidence>
<dbReference type="RefSeq" id="XP_005834741.1">
    <property type="nucleotide sequence ID" value="XM_005834684.1"/>
</dbReference>
<keyword evidence="5 7" id="KW-0472">Membrane</keyword>
<comment type="subcellular location">
    <subcellularLocation>
        <location evidence="1">Membrane</location>
        <topology evidence="1">Multi-pass membrane protein</topology>
    </subcellularLocation>
</comment>
<name>L1JGY1_GUITC</name>
<dbReference type="AlphaFoldDB" id="L1JGY1"/>
<dbReference type="EnsemblProtists" id="EKX47761">
    <property type="protein sequence ID" value="EKX47761"/>
    <property type="gene ID" value="GUITHDRAFT_162568"/>
</dbReference>
<evidence type="ECO:0000256" key="1">
    <source>
        <dbReference type="ARBA" id="ARBA00004141"/>
    </source>
</evidence>
<evidence type="ECO:0000313" key="10">
    <source>
        <dbReference type="Proteomes" id="UP000011087"/>
    </source>
</evidence>
<feature type="compositionally biased region" description="Pro residues" evidence="6">
    <location>
        <begin position="67"/>
        <end position="80"/>
    </location>
</feature>
<feature type="transmembrane region" description="Helical" evidence="7">
    <location>
        <begin position="148"/>
        <end position="171"/>
    </location>
</feature>
<comment type="similarity">
    <text evidence="2">Belongs to the UPF0220 family.</text>
</comment>
<evidence type="ECO:0000256" key="5">
    <source>
        <dbReference type="ARBA" id="ARBA00023136"/>
    </source>
</evidence>
<organism evidence="8">
    <name type="scientific">Guillardia theta (strain CCMP2712)</name>
    <name type="common">Cryptophyte</name>
    <dbReference type="NCBI Taxonomy" id="905079"/>
    <lineage>
        <taxon>Eukaryota</taxon>
        <taxon>Cryptophyceae</taxon>
        <taxon>Pyrenomonadales</taxon>
        <taxon>Geminigeraceae</taxon>
        <taxon>Guillardia</taxon>
    </lineage>
</organism>
<dbReference type="GO" id="GO:0016020">
    <property type="term" value="C:membrane"/>
    <property type="evidence" value="ECO:0007669"/>
    <property type="project" value="UniProtKB-SubCell"/>
</dbReference>
<dbReference type="PANTHER" id="PTHR13180">
    <property type="entry name" value="SMALL MEMBRANE PROTEIN-RELATED"/>
    <property type="match status" value="1"/>
</dbReference>
<feature type="transmembrane region" description="Helical" evidence="7">
    <location>
        <begin position="107"/>
        <end position="128"/>
    </location>
</feature>
<feature type="transmembrane region" description="Helical" evidence="7">
    <location>
        <begin position="14"/>
        <end position="34"/>
    </location>
</feature>
<dbReference type="EMBL" id="JH992988">
    <property type="protein sequence ID" value="EKX47761.1"/>
    <property type="molecule type" value="Genomic_DNA"/>
</dbReference>
<dbReference type="HOGENOM" id="CLU_1268994_0_0_1"/>
<evidence type="ECO:0000256" key="7">
    <source>
        <dbReference type="SAM" id="Phobius"/>
    </source>
</evidence>
<dbReference type="STRING" id="905079.L1JGY1"/>
<protein>
    <submittedName>
        <fullName evidence="8 9">Uncharacterized protein</fullName>
    </submittedName>
</protein>
<dbReference type="GeneID" id="17304400"/>
<reference evidence="8 10" key="1">
    <citation type="journal article" date="2012" name="Nature">
        <title>Algal genomes reveal evolutionary mosaicism and the fate of nucleomorphs.</title>
        <authorList>
            <consortium name="DOE Joint Genome Institute"/>
            <person name="Curtis B.A."/>
            <person name="Tanifuji G."/>
            <person name="Burki F."/>
            <person name="Gruber A."/>
            <person name="Irimia M."/>
            <person name="Maruyama S."/>
            <person name="Arias M.C."/>
            <person name="Ball S.G."/>
            <person name="Gile G.H."/>
            <person name="Hirakawa Y."/>
            <person name="Hopkins J.F."/>
            <person name="Kuo A."/>
            <person name="Rensing S.A."/>
            <person name="Schmutz J."/>
            <person name="Symeonidi A."/>
            <person name="Elias M."/>
            <person name="Eveleigh R.J."/>
            <person name="Herman E.K."/>
            <person name="Klute M.J."/>
            <person name="Nakayama T."/>
            <person name="Obornik M."/>
            <person name="Reyes-Prieto A."/>
            <person name="Armbrust E.V."/>
            <person name="Aves S.J."/>
            <person name="Beiko R.G."/>
            <person name="Coutinho P."/>
            <person name="Dacks J.B."/>
            <person name="Durnford D.G."/>
            <person name="Fast N.M."/>
            <person name="Green B.R."/>
            <person name="Grisdale C.J."/>
            <person name="Hempel F."/>
            <person name="Henrissat B."/>
            <person name="Hoppner M.P."/>
            <person name="Ishida K."/>
            <person name="Kim E."/>
            <person name="Koreny L."/>
            <person name="Kroth P.G."/>
            <person name="Liu Y."/>
            <person name="Malik S.B."/>
            <person name="Maier U.G."/>
            <person name="McRose D."/>
            <person name="Mock T."/>
            <person name="Neilson J.A."/>
            <person name="Onodera N.T."/>
            <person name="Poole A.M."/>
            <person name="Pritham E.J."/>
            <person name="Richards T.A."/>
            <person name="Rocap G."/>
            <person name="Roy S.W."/>
            <person name="Sarai C."/>
            <person name="Schaack S."/>
            <person name="Shirato S."/>
            <person name="Slamovits C.H."/>
            <person name="Spencer D.F."/>
            <person name="Suzuki S."/>
            <person name="Worden A.Z."/>
            <person name="Zauner S."/>
            <person name="Barry K."/>
            <person name="Bell C."/>
            <person name="Bharti A.K."/>
            <person name="Crow J.A."/>
            <person name="Grimwood J."/>
            <person name="Kramer R."/>
            <person name="Lindquist E."/>
            <person name="Lucas S."/>
            <person name="Salamov A."/>
            <person name="McFadden G.I."/>
            <person name="Lane C.E."/>
            <person name="Keeling P.J."/>
            <person name="Gray M.W."/>
            <person name="Grigoriev I.V."/>
            <person name="Archibald J.M."/>
        </authorList>
    </citation>
    <scope>NUCLEOTIDE SEQUENCE</scope>
    <source>
        <strain evidence="8 10">CCMP2712</strain>
    </source>
</reference>
<dbReference type="InterPro" id="IPR007919">
    <property type="entry name" value="UPF0220"/>
</dbReference>
<feature type="transmembrane region" description="Helical" evidence="7">
    <location>
        <begin position="183"/>
        <end position="203"/>
    </location>
</feature>
<keyword evidence="10" id="KW-1185">Reference proteome</keyword>
<dbReference type="TCDB" id="9.B.199.1.8">
    <property type="family name" value="the 4 tms pf05225 (pf0225) family"/>
</dbReference>
<accession>L1JGY1</accession>
<reference evidence="10" key="2">
    <citation type="submission" date="2012-11" db="EMBL/GenBank/DDBJ databases">
        <authorList>
            <person name="Kuo A."/>
            <person name="Curtis B.A."/>
            <person name="Tanifuji G."/>
            <person name="Burki F."/>
            <person name="Gruber A."/>
            <person name="Irimia M."/>
            <person name="Maruyama S."/>
            <person name="Arias M.C."/>
            <person name="Ball S.G."/>
            <person name="Gile G.H."/>
            <person name="Hirakawa Y."/>
            <person name="Hopkins J.F."/>
            <person name="Rensing S.A."/>
            <person name="Schmutz J."/>
            <person name="Symeonidi A."/>
            <person name="Elias M."/>
            <person name="Eveleigh R.J."/>
            <person name="Herman E.K."/>
            <person name="Klute M.J."/>
            <person name="Nakayama T."/>
            <person name="Obornik M."/>
            <person name="Reyes-Prieto A."/>
            <person name="Armbrust E.V."/>
            <person name="Aves S.J."/>
            <person name="Beiko R.G."/>
            <person name="Coutinho P."/>
            <person name="Dacks J.B."/>
            <person name="Durnford D.G."/>
            <person name="Fast N.M."/>
            <person name="Green B.R."/>
            <person name="Grisdale C."/>
            <person name="Hempe F."/>
            <person name="Henrissat B."/>
            <person name="Hoppner M.P."/>
            <person name="Ishida K.-I."/>
            <person name="Kim E."/>
            <person name="Koreny L."/>
            <person name="Kroth P.G."/>
            <person name="Liu Y."/>
            <person name="Malik S.-B."/>
            <person name="Maier U.G."/>
            <person name="McRose D."/>
            <person name="Mock T."/>
            <person name="Neilson J.A."/>
            <person name="Onodera N.T."/>
            <person name="Poole A.M."/>
            <person name="Pritham E.J."/>
            <person name="Richards T.A."/>
            <person name="Rocap G."/>
            <person name="Roy S.W."/>
            <person name="Sarai C."/>
            <person name="Schaack S."/>
            <person name="Shirato S."/>
            <person name="Slamovits C.H."/>
            <person name="Spencer D.F."/>
            <person name="Suzuki S."/>
            <person name="Worden A.Z."/>
            <person name="Zauner S."/>
            <person name="Barry K."/>
            <person name="Bell C."/>
            <person name="Bharti A.K."/>
            <person name="Crow J.A."/>
            <person name="Grimwood J."/>
            <person name="Kramer R."/>
            <person name="Lindquist E."/>
            <person name="Lucas S."/>
            <person name="Salamov A."/>
            <person name="McFadden G.I."/>
            <person name="Lane C.E."/>
            <person name="Keeling P.J."/>
            <person name="Gray M.W."/>
            <person name="Grigoriev I.V."/>
            <person name="Archibald J.M."/>
        </authorList>
    </citation>
    <scope>NUCLEOTIDE SEQUENCE</scope>
    <source>
        <strain evidence="10">CCMP2712</strain>
    </source>
</reference>
<feature type="region of interest" description="Disordered" evidence="6">
    <location>
        <begin position="64"/>
        <end position="92"/>
    </location>
</feature>
<dbReference type="Pfam" id="PF05255">
    <property type="entry name" value="UPF0220"/>
    <property type="match status" value="1"/>
</dbReference>
<keyword evidence="3 7" id="KW-0812">Transmembrane</keyword>